<sequence>MASTMMPATMANSIDLNHNTARELVEKIARNLGYLSAETLAKMEPQMRLEVMDALRNKDDMIASSVVTLARNLYTSNARFIFELLQNADDNHYTQALAAGDAPYISFRVYHGMLVVECNEDGFTEENIRAICAIGKSSKQGAQGYIGEKGIGFKSTFMAAWKVEIQSGPFSFYFQHRDGDSGMGMIIPIWFEPREELVRRGTRITLHFHDNGQAGDLQRRRDDIIKQLSDLQGTVLLFLKNLRTINITVFDQARKLTWLRKTVREQDALGSSVQLNTIERREGMATKKITHRFHVTRHLGLNLPRNENRTYNAAEEEMKAYSTAEVALAFPLNDNNEPVIEAQELFAFMPVRKIGFNFLIHSDFVTQANRQDIVATSERNIALRKAIGDAFVVGVQQLCTLPNFKYQWMRYLPRSANLPLEPFWKDLVSYLIAVLREKPILYSRSDNPEKLYRITELGRFSKAQLDKDGNPLFPDLFLERYLSNRYEPKDLEILSEYGLQHLQMADIMPRLHALFLQPGWKSKIYQDRDEDWHSRVVRLTMQAWGDKGCDWKTKIRRIPLLPLHSATFQLVTSNGPRVFFPDIDSVPIPQDIGLRMIAPAAAANPDCRKLYEALGVTPADPKLVLEKIMHKHIFWKEEKLDVTMSKNHLRYLYQMYPQEEISSRYQDAIVVFDHKERAKHPMKEYVYLPGEGEWSPQNLLQTSQTVDSEALDVSFIHPAYLQDPPLHLDGFEQTWTDWLFSIIYVEHAVQVFTKRDDEPDESKTISKEWLFVVKHWSGKAIARMCKNWQKPDIRKRWEADPYGMNLIRELGYLCVDDARHPLQKTFLPLPCLVTRCQSLLVDVNAIPFLKLDSSLEDSSVHEWASFGKHFDIGLADDLNFSLAVLRAIVSGGSKTKGPLTQTILELYLRIHTQCLASEDRDAAQKRVRKDFAEMCGVLCSPLPLNISDGHNSAGPEWAVPSKCLWDAPARISAAVPLKLIWEPVLVTLGSQDRNNLEQFFHHTLLIGDITAGGILKELAYLSKYSEDNPAHSPEIELTYEMYQRLDGLRAGMGESNLKIIKEKFEHQLLIYAPWDPPRRWFKASECLWSGEGVIPGKVYLEPLYPDLTSLFVDYLGVPKLSFALVYRELLNIGSSTPEISYVKNLLWSLKAILPSDTSTIPAFADELASCRIFPVRMSNGSVQPLTANQDFAIIDRQNYADVLKNKIKILDFNLDEVRRLRPLIKWAGLTGRYLSRSVVENTVVDDELCIEDENLTYDLARKAGAFASIAAHFDSPLVLLAPEVMHALPSTKVFIAETITSILIVAQDGEETVTPINNSELHIRTSETGLEIYVPSDEGARDFCIASRLPRQLAAWLLNCNPSKVNSQVVTVVSSIIHAKPTNTGRILEANGIIELNLPPYDKDDDEPISNQRIAARSGSGHPATLAASPNQPGNGRGASFRTAIRIPSSPSPFQIERYRGLLVHVAKIARSITFPNYTPSFDVSSIPQHLQRGSPGQKLFTFSIGDPAEWRHMVGAAGELFVFELLSALNPRLPSFSYLNWQSTIRHHAKAHPDHSNLDGWNGGETSDIVYSDESGVLTAILMQKRYLDETWRDEKPDYYIEVKATMSNNFETPFHLNKYQYQRMLSCSTGGARLPHQKKKVYVLFRVYGLESGQIGLIIYVDPEVARKGGQLEFEADGWTVKPRARTRI</sequence>
<dbReference type="NCBIfam" id="NF047352">
    <property type="entry name" value="P_loop_sacsin"/>
    <property type="match status" value="1"/>
</dbReference>
<evidence type="ECO:0000256" key="1">
    <source>
        <dbReference type="SAM" id="MobiDB-lite"/>
    </source>
</evidence>
<dbReference type="PANTHER" id="PTHR32387:SF0">
    <property type="entry name" value="PROTEIN NO VEIN"/>
    <property type="match status" value="1"/>
</dbReference>
<organism evidence="2 3">
    <name type="scientific">Hyaloscypha variabilis (strain UAMH 11265 / GT02V1 / F)</name>
    <name type="common">Meliniomyces variabilis</name>
    <dbReference type="NCBI Taxonomy" id="1149755"/>
    <lineage>
        <taxon>Eukaryota</taxon>
        <taxon>Fungi</taxon>
        <taxon>Dikarya</taxon>
        <taxon>Ascomycota</taxon>
        <taxon>Pezizomycotina</taxon>
        <taxon>Leotiomycetes</taxon>
        <taxon>Helotiales</taxon>
        <taxon>Hyaloscyphaceae</taxon>
        <taxon>Hyaloscypha</taxon>
        <taxon>Hyaloscypha variabilis</taxon>
    </lineage>
</organism>
<dbReference type="Proteomes" id="UP000235786">
    <property type="component" value="Unassembled WGS sequence"/>
</dbReference>
<dbReference type="OrthoDB" id="1262810at2759"/>
<keyword evidence="3" id="KW-1185">Reference proteome</keyword>
<protein>
    <recommendedName>
        <fullName evidence="4">Protein NO VEIN C-terminal domain-containing protein</fullName>
    </recommendedName>
</protein>
<name>A0A2J6RLS0_HYAVF</name>
<reference evidence="2 3" key="1">
    <citation type="submission" date="2016-04" db="EMBL/GenBank/DDBJ databases">
        <title>A degradative enzymes factory behind the ericoid mycorrhizal symbiosis.</title>
        <authorList>
            <consortium name="DOE Joint Genome Institute"/>
            <person name="Martino E."/>
            <person name="Morin E."/>
            <person name="Grelet G."/>
            <person name="Kuo A."/>
            <person name="Kohler A."/>
            <person name="Daghino S."/>
            <person name="Barry K."/>
            <person name="Choi C."/>
            <person name="Cichocki N."/>
            <person name="Clum A."/>
            <person name="Copeland A."/>
            <person name="Hainaut M."/>
            <person name="Haridas S."/>
            <person name="Labutti K."/>
            <person name="Lindquist E."/>
            <person name="Lipzen A."/>
            <person name="Khouja H.-R."/>
            <person name="Murat C."/>
            <person name="Ohm R."/>
            <person name="Olson A."/>
            <person name="Spatafora J."/>
            <person name="Veneault-Fourrey C."/>
            <person name="Henrissat B."/>
            <person name="Grigoriev I."/>
            <person name="Martin F."/>
            <person name="Perotto S."/>
        </authorList>
    </citation>
    <scope>NUCLEOTIDE SEQUENCE [LARGE SCALE GENOMIC DNA]</scope>
    <source>
        <strain evidence="2 3">F</strain>
    </source>
</reference>
<gene>
    <name evidence="2" type="ORF">L207DRAFT_489267</name>
</gene>
<evidence type="ECO:0000313" key="3">
    <source>
        <dbReference type="Proteomes" id="UP000235786"/>
    </source>
</evidence>
<dbReference type="PANTHER" id="PTHR32387">
    <property type="entry name" value="WU:FJ29H11"/>
    <property type="match status" value="1"/>
</dbReference>
<accession>A0A2J6RLS0</accession>
<evidence type="ECO:0008006" key="4">
    <source>
        <dbReference type="Google" id="ProtNLM"/>
    </source>
</evidence>
<dbReference type="InterPro" id="IPR052957">
    <property type="entry name" value="Auxin_embryo_med"/>
</dbReference>
<feature type="region of interest" description="Disordered" evidence="1">
    <location>
        <begin position="1416"/>
        <end position="1441"/>
    </location>
</feature>
<dbReference type="Gene3D" id="3.30.565.10">
    <property type="entry name" value="Histidine kinase-like ATPase, C-terminal domain"/>
    <property type="match status" value="1"/>
</dbReference>
<dbReference type="EMBL" id="KZ613946">
    <property type="protein sequence ID" value="PMD39448.1"/>
    <property type="molecule type" value="Genomic_DNA"/>
</dbReference>
<proteinExistence type="predicted"/>
<dbReference type="InterPro" id="IPR036890">
    <property type="entry name" value="HATPase_C_sf"/>
</dbReference>
<evidence type="ECO:0000313" key="2">
    <source>
        <dbReference type="EMBL" id="PMD39448.1"/>
    </source>
</evidence>
<dbReference type="SUPFAM" id="SSF55874">
    <property type="entry name" value="ATPase domain of HSP90 chaperone/DNA topoisomerase II/histidine kinase"/>
    <property type="match status" value="1"/>
</dbReference>